<gene>
    <name evidence="1" type="ordered locus">Os09g0505850</name>
    <name evidence="1" type="ORF">OSNPB_090505850</name>
</gene>
<dbReference type="InParanoid" id="A0A0P0XPV2"/>
<sequence length="74" mass="8624">MYLLAVHCLQHDVLESCQFLFLYNKHAMHSPYFHHCNTMIHNETKNMWYHLKIPVGVIICFSVNGKCPSPCSTT</sequence>
<proteinExistence type="predicted"/>
<reference evidence="1 2" key="2">
    <citation type="journal article" date="2013" name="Plant Cell Physiol.">
        <title>Rice Annotation Project Database (RAP-DB): an integrative and interactive database for rice genomics.</title>
        <authorList>
            <person name="Sakai H."/>
            <person name="Lee S.S."/>
            <person name="Tanaka T."/>
            <person name="Numa H."/>
            <person name="Kim J."/>
            <person name="Kawahara Y."/>
            <person name="Wakimoto H."/>
            <person name="Yang C.C."/>
            <person name="Iwamoto M."/>
            <person name="Abe T."/>
            <person name="Yamada Y."/>
            <person name="Muto A."/>
            <person name="Inokuchi H."/>
            <person name="Ikemura T."/>
            <person name="Matsumoto T."/>
            <person name="Sasaki T."/>
            <person name="Itoh T."/>
        </authorList>
    </citation>
    <scope>NUCLEOTIDE SEQUENCE [LARGE SCALE GENOMIC DNA]</scope>
    <source>
        <strain evidence="2">cv. Nipponbare</strain>
    </source>
</reference>
<organism evidence="1 2">
    <name type="scientific">Oryza sativa subsp. japonica</name>
    <name type="common">Rice</name>
    <dbReference type="NCBI Taxonomy" id="39947"/>
    <lineage>
        <taxon>Eukaryota</taxon>
        <taxon>Viridiplantae</taxon>
        <taxon>Streptophyta</taxon>
        <taxon>Embryophyta</taxon>
        <taxon>Tracheophyta</taxon>
        <taxon>Spermatophyta</taxon>
        <taxon>Magnoliopsida</taxon>
        <taxon>Liliopsida</taxon>
        <taxon>Poales</taxon>
        <taxon>Poaceae</taxon>
        <taxon>BOP clade</taxon>
        <taxon>Oryzoideae</taxon>
        <taxon>Oryzeae</taxon>
        <taxon>Oryzinae</taxon>
        <taxon>Oryza</taxon>
        <taxon>Oryza sativa</taxon>
    </lineage>
</organism>
<protein>
    <submittedName>
        <fullName evidence="1">Os09g0505850 protein</fullName>
    </submittedName>
</protein>
<reference evidence="1 2" key="3">
    <citation type="journal article" date="2013" name="Rice">
        <title>Improvement of the Oryza sativa Nipponbare reference genome using next generation sequence and optical map data.</title>
        <authorList>
            <person name="Kawahara Y."/>
            <person name="de la Bastide M."/>
            <person name="Hamilton J.P."/>
            <person name="Kanamori H."/>
            <person name="McCombie W.R."/>
            <person name="Ouyang S."/>
            <person name="Schwartz D.C."/>
            <person name="Tanaka T."/>
            <person name="Wu J."/>
            <person name="Zhou S."/>
            <person name="Childs K.L."/>
            <person name="Davidson R.M."/>
            <person name="Lin H."/>
            <person name="Quesada-Ocampo L."/>
            <person name="Vaillancourt B."/>
            <person name="Sakai H."/>
            <person name="Lee S.S."/>
            <person name="Kim J."/>
            <person name="Numa H."/>
            <person name="Itoh T."/>
            <person name="Buell C.R."/>
            <person name="Matsumoto T."/>
        </authorList>
    </citation>
    <scope>NUCLEOTIDE SEQUENCE [LARGE SCALE GENOMIC DNA]</scope>
    <source>
        <strain evidence="2">cv. Nipponbare</strain>
    </source>
</reference>
<dbReference type="EMBL" id="AP014965">
    <property type="protein sequence ID" value="BAT08856.1"/>
    <property type="molecule type" value="Genomic_DNA"/>
</dbReference>
<evidence type="ECO:0000313" key="1">
    <source>
        <dbReference type="EMBL" id="BAT08856.1"/>
    </source>
</evidence>
<dbReference type="Proteomes" id="UP000059680">
    <property type="component" value="Chromosome 9"/>
</dbReference>
<dbReference type="AlphaFoldDB" id="A0A0P0XPV2"/>
<reference evidence="2" key="1">
    <citation type="journal article" date="2005" name="Nature">
        <title>The map-based sequence of the rice genome.</title>
        <authorList>
            <consortium name="International rice genome sequencing project (IRGSP)"/>
            <person name="Matsumoto T."/>
            <person name="Wu J."/>
            <person name="Kanamori H."/>
            <person name="Katayose Y."/>
            <person name="Fujisawa M."/>
            <person name="Namiki N."/>
            <person name="Mizuno H."/>
            <person name="Yamamoto K."/>
            <person name="Antonio B.A."/>
            <person name="Baba T."/>
            <person name="Sakata K."/>
            <person name="Nagamura Y."/>
            <person name="Aoki H."/>
            <person name="Arikawa K."/>
            <person name="Arita K."/>
            <person name="Bito T."/>
            <person name="Chiden Y."/>
            <person name="Fujitsuka N."/>
            <person name="Fukunaka R."/>
            <person name="Hamada M."/>
            <person name="Harada C."/>
            <person name="Hayashi A."/>
            <person name="Hijishita S."/>
            <person name="Honda M."/>
            <person name="Hosokawa S."/>
            <person name="Ichikawa Y."/>
            <person name="Idonuma A."/>
            <person name="Iijima M."/>
            <person name="Ikeda M."/>
            <person name="Ikeno M."/>
            <person name="Ito K."/>
            <person name="Ito S."/>
            <person name="Ito T."/>
            <person name="Ito Y."/>
            <person name="Ito Y."/>
            <person name="Iwabuchi A."/>
            <person name="Kamiya K."/>
            <person name="Karasawa W."/>
            <person name="Kurita K."/>
            <person name="Katagiri S."/>
            <person name="Kikuta A."/>
            <person name="Kobayashi H."/>
            <person name="Kobayashi N."/>
            <person name="Machita K."/>
            <person name="Maehara T."/>
            <person name="Masukawa M."/>
            <person name="Mizubayashi T."/>
            <person name="Mukai Y."/>
            <person name="Nagasaki H."/>
            <person name="Nagata Y."/>
            <person name="Naito S."/>
            <person name="Nakashima M."/>
            <person name="Nakama Y."/>
            <person name="Nakamichi Y."/>
            <person name="Nakamura M."/>
            <person name="Meguro A."/>
            <person name="Negishi M."/>
            <person name="Ohta I."/>
            <person name="Ohta T."/>
            <person name="Okamoto M."/>
            <person name="Ono N."/>
            <person name="Saji S."/>
            <person name="Sakaguchi M."/>
            <person name="Sakai K."/>
            <person name="Shibata M."/>
            <person name="Shimokawa T."/>
            <person name="Song J."/>
            <person name="Takazaki Y."/>
            <person name="Terasawa K."/>
            <person name="Tsugane M."/>
            <person name="Tsuji K."/>
            <person name="Ueda S."/>
            <person name="Waki K."/>
            <person name="Yamagata H."/>
            <person name="Yamamoto M."/>
            <person name="Yamamoto S."/>
            <person name="Yamane H."/>
            <person name="Yoshiki S."/>
            <person name="Yoshihara R."/>
            <person name="Yukawa K."/>
            <person name="Zhong H."/>
            <person name="Yano M."/>
            <person name="Yuan Q."/>
            <person name="Ouyang S."/>
            <person name="Liu J."/>
            <person name="Jones K.M."/>
            <person name="Gansberger K."/>
            <person name="Moffat K."/>
            <person name="Hill J."/>
            <person name="Bera J."/>
            <person name="Fadrosh D."/>
            <person name="Jin S."/>
            <person name="Johri S."/>
            <person name="Kim M."/>
            <person name="Overton L."/>
            <person name="Reardon M."/>
            <person name="Tsitrin T."/>
            <person name="Vuong H."/>
            <person name="Weaver B."/>
            <person name="Ciecko A."/>
            <person name="Tallon L."/>
            <person name="Jackson J."/>
            <person name="Pai G."/>
            <person name="Aken S.V."/>
            <person name="Utterback T."/>
            <person name="Reidmuller S."/>
            <person name="Feldblyum T."/>
            <person name="Hsiao J."/>
            <person name="Zismann V."/>
            <person name="Iobst S."/>
            <person name="de Vazeille A.R."/>
            <person name="Buell C.R."/>
            <person name="Ying K."/>
            <person name="Li Y."/>
            <person name="Lu T."/>
            <person name="Huang Y."/>
            <person name="Zhao Q."/>
            <person name="Feng Q."/>
            <person name="Zhang L."/>
            <person name="Zhu J."/>
            <person name="Weng Q."/>
            <person name="Mu J."/>
            <person name="Lu Y."/>
            <person name="Fan D."/>
            <person name="Liu Y."/>
            <person name="Guan J."/>
            <person name="Zhang Y."/>
            <person name="Yu S."/>
            <person name="Liu X."/>
            <person name="Zhang Y."/>
            <person name="Hong G."/>
            <person name="Han B."/>
            <person name="Choisne N."/>
            <person name="Demange N."/>
            <person name="Orjeda G."/>
            <person name="Samain S."/>
            <person name="Cattolico L."/>
            <person name="Pelletier E."/>
            <person name="Couloux A."/>
            <person name="Segurens B."/>
            <person name="Wincker P."/>
            <person name="D'Hont A."/>
            <person name="Scarpelli C."/>
            <person name="Weissenbach J."/>
            <person name="Salanoubat M."/>
            <person name="Quetier F."/>
            <person name="Yu Y."/>
            <person name="Kim H.R."/>
            <person name="Rambo T."/>
            <person name="Currie J."/>
            <person name="Collura K."/>
            <person name="Luo M."/>
            <person name="Yang T."/>
            <person name="Ammiraju J.S.S."/>
            <person name="Engler F."/>
            <person name="Soderlund C."/>
            <person name="Wing R.A."/>
            <person name="Palmer L.E."/>
            <person name="de la Bastide M."/>
            <person name="Spiegel L."/>
            <person name="Nascimento L."/>
            <person name="Zutavern T."/>
            <person name="O'Shaughnessy A."/>
            <person name="Dike S."/>
            <person name="Dedhia N."/>
            <person name="Preston R."/>
            <person name="Balija V."/>
            <person name="McCombie W.R."/>
            <person name="Chow T."/>
            <person name="Chen H."/>
            <person name="Chung M."/>
            <person name="Chen C."/>
            <person name="Shaw J."/>
            <person name="Wu H."/>
            <person name="Hsiao K."/>
            <person name="Chao Y."/>
            <person name="Chu M."/>
            <person name="Cheng C."/>
            <person name="Hour A."/>
            <person name="Lee P."/>
            <person name="Lin S."/>
            <person name="Lin Y."/>
            <person name="Liou J."/>
            <person name="Liu S."/>
            <person name="Hsing Y."/>
            <person name="Raghuvanshi S."/>
            <person name="Mohanty A."/>
            <person name="Bharti A.K."/>
            <person name="Gaur A."/>
            <person name="Gupta V."/>
            <person name="Kumar D."/>
            <person name="Ravi V."/>
            <person name="Vij S."/>
            <person name="Kapur A."/>
            <person name="Khurana P."/>
            <person name="Khurana P."/>
            <person name="Khurana J.P."/>
            <person name="Tyagi A.K."/>
            <person name="Gaikwad K."/>
            <person name="Singh A."/>
            <person name="Dalal V."/>
            <person name="Srivastava S."/>
            <person name="Dixit A."/>
            <person name="Pal A.K."/>
            <person name="Ghazi I.A."/>
            <person name="Yadav M."/>
            <person name="Pandit A."/>
            <person name="Bhargava A."/>
            <person name="Sureshbabu K."/>
            <person name="Batra K."/>
            <person name="Sharma T.R."/>
            <person name="Mohapatra T."/>
            <person name="Singh N.K."/>
            <person name="Messing J."/>
            <person name="Nelson A.B."/>
            <person name="Fuks G."/>
            <person name="Kavchok S."/>
            <person name="Keizer G."/>
            <person name="Linton E."/>
            <person name="Llaca V."/>
            <person name="Song R."/>
            <person name="Tanyolac B."/>
            <person name="Young S."/>
            <person name="Ho-Il K."/>
            <person name="Hahn J.H."/>
            <person name="Sangsakoo G."/>
            <person name="Vanavichit A."/>
            <person name="de Mattos Luiz.A.T."/>
            <person name="Zimmer P.D."/>
            <person name="Malone G."/>
            <person name="Dellagostin O."/>
            <person name="de Oliveira A.C."/>
            <person name="Bevan M."/>
            <person name="Bancroft I."/>
            <person name="Minx P."/>
            <person name="Cordum H."/>
            <person name="Wilson R."/>
            <person name="Cheng Z."/>
            <person name="Jin W."/>
            <person name="Jiang J."/>
            <person name="Leong S.A."/>
            <person name="Iwama H."/>
            <person name="Gojobori T."/>
            <person name="Itoh T."/>
            <person name="Niimura Y."/>
            <person name="Fujii Y."/>
            <person name="Habara T."/>
            <person name="Sakai H."/>
            <person name="Sato Y."/>
            <person name="Wilson G."/>
            <person name="Kumar K."/>
            <person name="McCouch S."/>
            <person name="Juretic N."/>
            <person name="Hoen D."/>
            <person name="Wright S."/>
            <person name="Bruskiewich R."/>
            <person name="Bureau T."/>
            <person name="Miyao A."/>
            <person name="Hirochika H."/>
            <person name="Nishikawa T."/>
            <person name="Kadowaki K."/>
            <person name="Sugiura M."/>
            <person name="Burr B."/>
            <person name="Sasaki T."/>
        </authorList>
    </citation>
    <scope>NUCLEOTIDE SEQUENCE [LARGE SCALE GENOMIC DNA]</scope>
    <source>
        <strain evidence="2">cv. Nipponbare</strain>
    </source>
</reference>
<accession>A0A0P0XPV2</accession>
<name>A0A0P0XPV2_ORYSJ</name>
<keyword evidence="2" id="KW-1185">Reference proteome</keyword>
<dbReference type="PaxDb" id="39947-A0A0P0XPV2"/>
<evidence type="ECO:0000313" key="2">
    <source>
        <dbReference type="Proteomes" id="UP000059680"/>
    </source>
</evidence>
<dbReference type="Gramene" id="Os09t0505850-00">
    <property type="protein sequence ID" value="Os09t0505850-00"/>
    <property type="gene ID" value="Os09g0505850"/>
</dbReference>